<evidence type="ECO:0000256" key="2">
    <source>
        <dbReference type="SAM" id="Phobius"/>
    </source>
</evidence>
<dbReference type="PANTHER" id="PTHR48146:SF2">
    <property type="entry name" value="K-STIMULATED PYROPHOSPHATE-ENERGIZED SODIUM PUMP PROTEIN"/>
    <property type="match status" value="1"/>
</dbReference>
<feature type="region of interest" description="Disordered" evidence="1">
    <location>
        <begin position="371"/>
        <end position="392"/>
    </location>
</feature>
<dbReference type="PANTHER" id="PTHR48146">
    <property type="entry name" value="K-STIMULATED PYROPHOSPHATE-ENERGIZED SODIUM PUMP PROTEIN"/>
    <property type="match status" value="1"/>
</dbReference>
<evidence type="ECO:0000256" key="1">
    <source>
        <dbReference type="SAM" id="MobiDB-lite"/>
    </source>
</evidence>
<evidence type="ECO:0000313" key="4">
    <source>
        <dbReference type="Proteomes" id="UP000256970"/>
    </source>
</evidence>
<feature type="transmembrane region" description="Helical" evidence="2">
    <location>
        <begin position="309"/>
        <end position="329"/>
    </location>
</feature>
<protein>
    <submittedName>
        <fullName evidence="3">Uncharacterized protein</fullName>
    </submittedName>
</protein>
<keyword evidence="2" id="KW-0812">Transmembrane</keyword>
<keyword evidence="2" id="KW-0472">Membrane</keyword>
<proteinExistence type="predicted"/>
<reference evidence="3 4" key="1">
    <citation type="submission" date="2016-10" db="EMBL/GenBank/DDBJ databases">
        <authorList>
            <person name="Cai Z."/>
        </authorList>
    </citation>
    <scope>NUCLEOTIDE SEQUENCE [LARGE SCALE GENOMIC DNA]</scope>
</reference>
<sequence length="392" mass="43589">MDENTRPEDVLSQEILRKLKLATEAETKEDREIICEEVFCDITGQLDFIAKERLHVNHSGPVCFYEVLAPYYFQNNVAADTLLYFCKRLWGLPYLAPTFALLLHRWLLLRREAGGIEQRQKHVNVLMYGSRQLFLGDVQSGIKKFAALFGFLSQGVVLSPNRQHLDQLPAQARETLLAVVAAYTPYYTPPAAVKQVLEEFPSPLHTLAEGGHMPGEGADFLLGEVTDTISRVRTEQGLLTYLHCLKALGGAHHLKSLKAITRLRLQSELYSLTSPGGPYYAPRSVRSAALEVLDALFPMGRRSRRLVRLVFRILHPAEILGVVFFVLLLPVRVWSWASRKALGGVAWAVMGVLRLFGLLRLLGWHGAAGGGKAPQVGQAARGRAPRGHGALQ</sequence>
<gene>
    <name evidence="3" type="ORF">BQ4739_LOCUS736</name>
</gene>
<dbReference type="Proteomes" id="UP000256970">
    <property type="component" value="Unassembled WGS sequence"/>
</dbReference>
<dbReference type="AlphaFoldDB" id="A0A383V3I7"/>
<dbReference type="EMBL" id="FNXT01000047">
    <property type="protein sequence ID" value="SZX60158.1"/>
    <property type="molecule type" value="Genomic_DNA"/>
</dbReference>
<name>A0A383V3I7_TETOB</name>
<evidence type="ECO:0000313" key="3">
    <source>
        <dbReference type="EMBL" id="SZX60158.1"/>
    </source>
</evidence>
<organism evidence="3 4">
    <name type="scientific">Tetradesmus obliquus</name>
    <name type="common">Green alga</name>
    <name type="synonym">Acutodesmus obliquus</name>
    <dbReference type="NCBI Taxonomy" id="3088"/>
    <lineage>
        <taxon>Eukaryota</taxon>
        <taxon>Viridiplantae</taxon>
        <taxon>Chlorophyta</taxon>
        <taxon>core chlorophytes</taxon>
        <taxon>Chlorophyceae</taxon>
        <taxon>CS clade</taxon>
        <taxon>Sphaeropleales</taxon>
        <taxon>Scenedesmaceae</taxon>
        <taxon>Tetradesmus</taxon>
    </lineage>
</organism>
<feature type="transmembrane region" description="Helical" evidence="2">
    <location>
        <begin position="341"/>
        <end position="362"/>
    </location>
</feature>
<keyword evidence="2" id="KW-1133">Transmembrane helix</keyword>
<accession>A0A383V3I7</accession>
<keyword evidence="4" id="KW-1185">Reference proteome</keyword>
<feature type="compositionally biased region" description="Low complexity" evidence="1">
    <location>
        <begin position="377"/>
        <end position="392"/>
    </location>
</feature>